<dbReference type="Gene3D" id="1.10.630.10">
    <property type="entry name" value="Cytochrome P450"/>
    <property type="match status" value="1"/>
</dbReference>
<evidence type="ECO:0000256" key="4">
    <source>
        <dbReference type="ARBA" id="ARBA00022723"/>
    </source>
</evidence>
<dbReference type="EMBL" id="BQKI01000076">
    <property type="protein sequence ID" value="GJN23195.1"/>
    <property type="molecule type" value="Genomic_DNA"/>
</dbReference>
<dbReference type="EC" id="4.2.1.92" evidence="13"/>
<dbReference type="AlphaFoldDB" id="A0AAV5EKG0"/>
<keyword evidence="3 14" id="KW-0349">Heme</keyword>
<evidence type="ECO:0000256" key="8">
    <source>
        <dbReference type="ARBA" id="ARBA00023098"/>
    </source>
</evidence>
<dbReference type="FunFam" id="1.10.630.10:FF:000024">
    <property type="entry name" value="Allene oxide synthase, chloroplastic"/>
    <property type="match status" value="1"/>
</dbReference>
<keyword evidence="9" id="KW-0275">Fatty acid biosynthesis</keyword>
<dbReference type="InterPro" id="IPR001128">
    <property type="entry name" value="Cyt_P450"/>
</dbReference>
<evidence type="ECO:0000313" key="17">
    <source>
        <dbReference type="Proteomes" id="UP001054889"/>
    </source>
</evidence>
<evidence type="ECO:0000256" key="3">
    <source>
        <dbReference type="ARBA" id="ARBA00022617"/>
    </source>
</evidence>
<comment type="function">
    <text evidence="11">Involved in the biosynthesis of jasmonic acid, a growth regulator that is implicated also as a signaling molecule in plant defense. Converts 13-hydroperoxylinolenic acid to 12,13-epoxylinolenic acid.</text>
</comment>
<evidence type="ECO:0000256" key="1">
    <source>
        <dbReference type="ARBA" id="ARBA00010617"/>
    </source>
</evidence>
<keyword evidence="6" id="KW-0276">Fatty acid metabolism</keyword>
<evidence type="ECO:0000256" key="12">
    <source>
        <dbReference type="ARBA" id="ARBA00060657"/>
    </source>
</evidence>
<keyword evidence="17" id="KW-1185">Reference proteome</keyword>
<evidence type="ECO:0000256" key="15">
    <source>
        <dbReference type="SAM" id="MobiDB-lite"/>
    </source>
</evidence>
<evidence type="ECO:0000256" key="5">
    <source>
        <dbReference type="ARBA" id="ARBA00022767"/>
    </source>
</evidence>
<evidence type="ECO:0000256" key="6">
    <source>
        <dbReference type="ARBA" id="ARBA00022832"/>
    </source>
</evidence>
<proteinExistence type="inferred from homology"/>
<dbReference type="InterPro" id="IPR036396">
    <property type="entry name" value="Cyt_P450_sf"/>
</dbReference>
<dbReference type="InterPro" id="IPR002403">
    <property type="entry name" value="Cyt_P450_E_grp-IV"/>
</dbReference>
<dbReference type="GO" id="GO:0006633">
    <property type="term" value="P:fatty acid biosynthetic process"/>
    <property type="evidence" value="ECO:0007669"/>
    <property type="project" value="UniProtKB-KW"/>
</dbReference>
<reference evidence="16" key="1">
    <citation type="journal article" date="2018" name="DNA Res.">
        <title>Multiple hybrid de novo genome assembly of finger millet, an orphan allotetraploid crop.</title>
        <authorList>
            <person name="Hatakeyama M."/>
            <person name="Aluri S."/>
            <person name="Balachadran M.T."/>
            <person name="Sivarajan S.R."/>
            <person name="Patrignani A."/>
            <person name="Gruter S."/>
            <person name="Poveda L."/>
            <person name="Shimizu-Inatsugi R."/>
            <person name="Baeten J."/>
            <person name="Francoijs K.J."/>
            <person name="Nataraja K.N."/>
            <person name="Reddy Y.A.N."/>
            <person name="Phadnis S."/>
            <person name="Ravikumar R.L."/>
            <person name="Schlapbach R."/>
            <person name="Sreeman S.M."/>
            <person name="Shimizu K.K."/>
        </authorList>
    </citation>
    <scope>NUCLEOTIDE SEQUENCE</scope>
</reference>
<evidence type="ECO:0000256" key="13">
    <source>
        <dbReference type="ARBA" id="ARBA00067081"/>
    </source>
</evidence>
<evidence type="ECO:0000256" key="9">
    <source>
        <dbReference type="ARBA" id="ARBA00023160"/>
    </source>
</evidence>
<dbReference type="Proteomes" id="UP001054889">
    <property type="component" value="Unassembled WGS sequence"/>
</dbReference>
<feature type="binding site" description="axial binding residue" evidence="14">
    <location>
        <position position="471"/>
    </location>
    <ligand>
        <name>heme</name>
        <dbReference type="ChEBI" id="CHEBI:30413"/>
    </ligand>
    <ligandPart>
        <name>Fe</name>
        <dbReference type="ChEBI" id="CHEBI:18248"/>
    </ligandPart>
</feature>
<dbReference type="PRINTS" id="PR00465">
    <property type="entry name" value="EP450IV"/>
</dbReference>
<sequence>MATATSISISFPAARPSCHAHQRRQQTTTRAAATVTDQQQQGVVSPKRRLPLRKVPGDYGPPLLGALRDRAEFFYGPGGRDGFFTSRVRAHRSTVLRLNMPPGPFIARDPRVIALLDAASFPVLFDADLVDKTDLFTGTFMPSTDLTGGHRVLSFVDPSEPSHAPLKSLLFHLLAHRKQHVVPTFREVYGDLFGVMENELARAGKADFGQYNDAAAFGFLCKALLGRDPEEDAALGADGPKLVMKWVVFQLGPLLRLGLPRLLEDTLLHSFRLPPALVKKDYDRLAAFFRDAARPVIDEGERLGVARDEALHNIVFAMCFNSFGGMKILFPSIVKWLGRAGAKAHGRLATEVRNAVRAHGGEVTMRALAEMPLVKSAVYEALRIEPPVPMQYGRAKRDMVVESHDYGYEVRKGELLFGYQPMATKDPRVFNRAEEYVPDRFLGEDGERLLRHVVWSNGPETAAPTLRDKQCAGKDFVVLIARLLVAEIFLRYDSFDVQVGNSALGSSVTITSLKKATF</sequence>
<evidence type="ECO:0000256" key="11">
    <source>
        <dbReference type="ARBA" id="ARBA00057103"/>
    </source>
</evidence>
<evidence type="ECO:0000313" key="16">
    <source>
        <dbReference type="EMBL" id="GJN23195.1"/>
    </source>
</evidence>
<evidence type="ECO:0000256" key="14">
    <source>
        <dbReference type="PIRSR" id="PIRSR602403-1"/>
    </source>
</evidence>
<comment type="cofactor">
    <cofactor evidence="14">
        <name>heme</name>
        <dbReference type="ChEBI" id="CHEBI:30413"/>
    </cofactor>
</comment>
<dbReference type="GO" id="GO:0020037">
    <property type="term" value="F:heme binding"/>
    <property type="evidence" value="ECO:0007669"/>
    <property type="project" value="InterPro"/>
</dbReference>
<dbReference type="PANTHER" id="PTHR24286:SF255">
    <property type="entry name" value="ALLENE OXIDE SYNTHASE, CHLOROPLASTIC"/>
    <property type="match status" value="1"/>
</dbReference>
<comment type="pathway">
    <text evidence="12">Lipid metabolism; oxylipin biosynthesis.</text>
</comment>
<gene>
    <name evidence="16" type="primary">gb10822</name>
    <name evidence="16" type="ORF">PR202_gb10822</name>
</gene>
<keyword evidence="5" id="KW-0925">Oxylipin biosynthesis</keyword>
<feature type="region of interest" description="Disordered" evidence="15">
    <location>
        <begin position="1"/>
        <end position="52"/>
    </location>
</feature>
<dbReference type="GO" id="GO:0031408">
    <property type="term" value="P:oxylipin biosynthetic process"/>
    <property type="evidence" value="ECO:0007669"/>
    <property type="project" value="UniProtKB-KW"/>
</dbReference>
<keyword evidence="8" id="KW-0443">Lipid metabolism</keyword>
<keyword evidence="7 14" id="KW-0408">Iron</keyword>
<dbReference type="PANTHER" id="PTHR24286">
    <property type="entry name" value="CYTOCHROME P450 26"/>
    <property type="match status" value="1"/>
</dbReference>
<comment type="similarity">
    <text evidence="1">Belongs to the cytochrome P450 family.</text>
</comment>
<protein>
    <recommendedName>
        <fullName evidence="13">hydroperoxide dehydratase</fullName>
        <ecNumber evidence="13">4.2.1.92</ecNumber>
    </recommendedName>
</protein>
<organism evidence="16 17">
    <name type="scientific">Eleusine coracana subsp. coracana</name>
    <dbReference type="NCBI Taxonomy" id="191504"/>
    <lineage>
        <taxon>Eukaryota</taxon>
        <taxon>Viridiplantae</taxon>
        <taxon>Streptophyta</taxon>
        <taxon>Embryophyta</taxon>
        <taxon>Tracheophyta</taxon>
        <taxon>Spermatophyta</taxon>
        <taxon>Magnoliopsida</taxon>
        <taxon>Liliopsida</taxon>
        <taxon>Poales</taxon>
        <taxon>Poaceae</taxon>
        <taxon>PACMAD clade</taxon>
        <taxon>Chloridoideae</taxon>
        <taxon>Cynodonteae</taxon>
        <taxon>Eleusininae</taxon>
        <taxon>Eleusine</taxon>
    </lineage>
</organism>
<dbReference type="Pfam" id="PF00067">
    <property type="entry name" value="p450"/>
    <property type="match status" value="1"/>
</dbReference>
<evidence type="ECO:0000256" key="2">
    <source>
        <dbReference type="ARBA" id="ARBA00022516"/>
    </source>
</evidence>
<evidence type="ECO:0000256" key="10">
    <source>
        <dbReference type="ARBA" id="ARBA00023239"/>
    </source>
</evidence>
<dbReference type="GO" id="GO:0005506">
    <property type="term" value="F:iron ion binding"/>
    <property type="evidence" value="ECO:0007669"/>
    <property type="project" value="InterPro"/>
</dbReference>
<dbReference type="GO" id="GO:0016705">
    <property type="term" value="F:oxidoreductase activity, acting on paired donors, with incorporation or reduction of molecular oxygen"/>
    <property type="evidence" value="ECO:0007669"/>
    <property type="project" value="InterPro"/>
</dbReference>
<keyword evidence="4 14" id="KW-0479">Metal-binding</keyword>
<keyword evidence="10" id="KW-0456">Lyase</keyword>
<reference evidence="16" key="2">
    <citation type="submission" date="2021-12" db="EMBL/GenBank/DDBJ databases">
        <title>Resequencing data analysis of finger millet.</title>
        <authorList>
            <person name="Hatakeyama M."/>
            <person name="Aluri S."/>
            <person name="Balachadran M.T."/>
            <person name="Sivarajan S.R."/>
            <person name="Poveda L."/>
            <person name="Shimizu-Inatsugi R."/>
            <person name="Schlapbach R."/>
            <person name="Sreeman S.M."/>
            <person name="Shimizu K.K."/>
        </authorList>
    </citation>
    <scope>NUCLEOTIDE SEQUENCE</scope>
</reference>
<feature type="compositionally biased region" description="Low complexity" evidence="15">
    <location>
        <begin position="25"/>
        <end position="41"/>
    </location>
</feature>
<accession>A0AAV5EKG0</accession>
<dbReference type="GO" id="GO:0016125">
    <property type="term" value="P:sterol metabolic process"/>
    <property type="evidence" value="ECO:0007669"/>
    <property type="project" value="TreeGrafter"/>
</dbReference>
<dbReference type="SUPFAM" id="SSF48264">
    <property type="entry name" value="Cytochrome P450"/>
    <property type="match status" value="1"/>
</dbReference>
<name>A0AAV5EKG0_ELECO</name>
<evidence type="ECO:0000256" key="7">
    <source>
        <dbReference type="ARBA" id="ARBA00023004"/>
    </source>
</evidence>
<dbReference type="GO" id="GO:0009978">
    <property type="term" value="F:allene oxide synthase activity"/>
    <property type="evidence" value="ECO:0007669"/>
    <property type="project" value="UniProtKB-EC"/>
</dbReference>
<dbReference type="CDD" id="cd11071">
    <property type="entry name" value="CYP74"/>
    <property type="match status" value="1"/>
</dbReference>
<keyword evidence="2" id="KW-0444">Lipid biosynthesis</keyword>
<comment type="caution">
    <text evidence="16">The sequence shown here is derived from an EMBL/GenBank/DDBJ whole genome shotgun (WGS) entry which is preliminary data.</text>
</comment>
<dbReference type="GO" id="GO:0004497">
    <property type="term" value="F:monooxygenase activity"/>
    <property type="evidence" value="ECO:0007669"/>
    <property type="project" value="InterPro"/>
</dbReference>